<comment type="caution">
    <text evidence="3">The sequence shown here is derived from an EMBL/GenBank/DDBJ whole genome shotgun (WGS) entry which is preliminary data.</text>
</comment>
<keyword evidence="4" id="KW-1185">Reference proteome</keyword>
<keyword evidence="1" id="KW-0472">Membrane</keyword>
<reference evidence="3" key="1">
    <citation type="submission" date="2020-06" db="EMBL/GenBank/DDBJ databases">
        <title>Insight into the genomes of haloalkaliphilic bacilli from Kenyan soda lakes.</title>
        <authorList>
            <person name="Mwirichia R."/>
            <person name="Villamizar G.C."/>
            <person name="Poehlein A."/>
            <person name="Mugweru J."/>
            <person name="Kipnyargis A."/>
            <person name="Kiplimo D."/>
            <person name="Orwa P."/>
            <person name="Daniel R."/>
        </authorList>
    </citation>
    <scope>NUCLEOTIDE SEQUENCE</scope>
    <source>
        <strain evidence="3">B1096_S55</strain>
    </source>
</reference>
<proteinExistence type="predicted"/>
<keyword evidence="1" id="KW-0812">Transmembrane</keyword>
<dbReference type="InterPro" id="IPR025241">
    <property type="entry name" value="DUF4190"/>
</dbReference>
<gene>
    <name evidence="3" type="ORF">HXA33_16210</name>
</gene>
<feature type="transmembrane region" description="Helical" evidence="1">
    <location>
        <begin position="20"/>
        <end position="53"/>
    </location>
</feature>
<evidence type="ECO:0000256" key="1">
    <source>
        <dbReference type="SAM" id="Phobius"/>
    </source>
</evidence>
<dbReference type="Proteomes" id="UP001057753">
    <property type="component" value="Unassembled WGS sequence"/>
</dbReference>
<name>A0A9Q4B4B1_SALAG</name>
<evidence type="ECO:0000313" key="3">
    <source>
        <dbReference type="EMBL" id="MCR6098084.1"/>
    </source>
</evidence>
<dbReference type="AlphaFoldDB" id="A0A9Q4B4B1"/>
<protein>
    <submittedName>
        <fullName evidence="3">DUF4190 domain-containing protein</fullName>
    </submittedName>
</protein>
<dbReference type="RefSeq" id="WP_257822463.1">
    <property type="nucleotide sequence ID" value="NZ_JABXYM010000001.1"/>
</dbReference>
<keyword evidence="1" id="KW-1133">Transmembrane helix</keyword>
<evidence type="ECO:0000313" key="4">
    <source>
        <dbReference type="Proteomes" id="UP001057753"/>
    </source>
</evidence>
<feature type="transmembrane region" description="Helical" evidence="1">
    <location>
        <begin position="65"/>
        <end position="90"/>
    </location>
</feature>
<evidence type="ECO:0000259" key="2">
    <source>
        <dbReference type="Pfam" id="PF13828"/>
    </source>
</evidence>
<feature type="domain" description="DUF4190" evidence="2">
    <location>
        <begin position="17"/>
        <end position="82"/>
    </location>
</feature>
<dbReference type="Pfam" id="PF13828">
    <property type="entry name" value="DUF4190"/>
    <property type="match status" value="1"/>
</dbReference>
<organism evidence="3 4">
    <name type="scientific">Salipaludibacillus agaradhaerens</name>
    <name type="common">Bacillus agaradhaerens</name>
    <dbReference type="NCBI Taxonomy" id="76935"/>
    <lineage>
        <taxon>Bacteria</taxon>
        <taxon>Bacillati</taxon>
        <taxon>Bacillota</taxon>
        <taxon>Bacilli</taxon>
        <taxon>Bacillales</taxon>
        <taxon>Bacillaceae</taxon>
    </lineage>
</organism>
<dbReference type="EMBL" id="JABXYM010000001">
    <property type="protein sequence ID" value="MCR6098084.1"/>
    <property type="molecule type" value="Genomic_DNA"/>
</dbReference>
<sequence length="91" mass="9761">MTGRHVGIRAVKVNTKAVLSFVLAVLSLMFVYVSLVAMALSIVGLVIGLFALWEMRSSLHRGKGLAIAGVIINAVSFMMPIVLVVLAYVVF</sequence>
<accession>A0A9Q4B4B1</accession>